<keyword evidence="3" id="KW-1185">Reference proteome</keyword>
<evidence type="ECO:0000313" key="2">
    <source>
        <dbReference type="EMBL" id="RNF27197.1"/>
    </source>
</evidence>
<dbReference type="GeneID" id="40314182"/>
<reference evidence="2 3" key="1">
    <citation type="journal article" date="2018" name="BMC Genomics">
        <title>Genomic comparison of Trypanosoma conorhini and Trypanosoma rangeli to Trypanosoma cruzi strains of high and low virulence.</title>
        <authorList>
            <person name="Bradwell K.R."/>
            <person name="Koparde V.N."/>
            <person name="Matveyev A.V."/>
            <person name="Serrano M.G."/>
            <person name="Alves J.M."/>
            <person name="Parikh H."/>
            <person name="Huang B."/>
            <person name="Lee V."/>
            <person name="Espinosa-Alvarez O."/>
            <person name="Ortiz P.A."/>
            <person name="Costa-Martins A.G."/>
            <person name="Teixeira M.M."/>
            <person name="Buck G.A."/>
        </authorList>
    </citation>
    <scope>NUCLEOTIDE SEQUENCE [LARGE SCALE GENOMIC DNA]</scope>
    <source>
        <strain evidence="2 3">025E</strain>
    </source>
</reference>
<evidence type="ECO:0000313" key="3">
    <source>
        <dbReference type="Proteomes" id="UP000284403"/>
    </source>
</evidence>
<dbReference type="EMBL" id="MKKU01000013">
    <property type="protein sequence ID" value="RNF27197.1"/>
    <property type="molecule type" value="Genomic_DNA"/>
</dbReference>
<dbReference type="RefSeq" id="XP_029232403.1">
    <property type="nucleotide sequence ID" value="XM_029367511.1"/>
</dbReference>
<keyword evidence="1" id="KW-0472">Membrane</keyword>
<evidence type="ECO:0000256" key="1">
    <source>
        <dbReference type="SAM" id="Phobius"/>
    </source>
</evidence>
<sequence>MILGVGDGTFAILFVTVFGIIVASVGAYLQPRWALPIGVACLALPFLVYGCIISAPREHPPSVLPATPYSRERQFSVNAVVVDHFFPIRVGAMILLLLALLAAAVYNVMLVVREPPYKAPKVRCLRERLEELHPTWYR</sequence>
<feature type="transmembrane region" description="Helical" evidence="1">
    <location>
        <begin position="90"/>
        <end position="112"/>
    </location>
</feature>
<feature type="transmembrane region" description="Helical" evidence="1">
    <location>
        <begin position="34"/>
        <end position="55"/>
    </location>
</feature>
<feature type="transmembrane region" description="Helical" evidence="1">
    <location>
        <begin position="12"/>
        <end position="29"/>
    </location>
</feature>
<comment type="caution">
    <text evidence="2">The sequence shown here is derived from an EMBL/GenBank/DDBJ whole genome shotgun (WGS) entry which is preliminary data.</text>
</comment>
<name>A0A422QB62_9TRYP</name>
<accession>A0A422QB62</accession>
<dbReference type="AlphaFoldDB" id="A0A422QB62"/>
<keyword evidence="1" id="KW-1133">Transmembrane helix</keyword>
<gene>
    <name evidence="2" type="ORF">Tco025E_00571</name>
</gene>
<organism evidence="2 3">
    <name type="scientific">Trypanosoma conorhini</name>
    <dbReference type="NCBI Taxonomy" id="83891"/>
    <lineage>
        <taxon>Eukaryota</taxon>
        <taxon>Discoba</taxon>
        <taxon>Euglenozoa</taxon>
        <taxon>Kinetoplastea</taxon>
        <taxon>Metakinetoplastina</taxon>
        <taxon>Trypanosomatida</taxon>
        <taxon>Trypanosomatidae</taxon>
        <taxon>Trypanosoma</taxon>
    </lineage>
</organism>
<proteinExistence type="predicted"/>
<dbReference type="Proteomes" id="UP000284403">
    <property type="component" value="Unassembled WGS sequence"/>
</dbReference>
<protein>
    <submittedName>
        <fullName evidence="2">Uncharacterized protein</fullName>
    </submittedName>
</protein>
<keyword evidence="1" id="KW-0812">Transmembrane</keyword>
<dbReference type="OrthoDB" id="251327at2759"/>